<name>A0AA40D758_9PEZI</name>
<feature type="signal peptide" evidence="6">
    <location>
        <begin position="1"/>
        <end position="18"/>
    </location>
</feature>
<gene>
    <name evidence="8" type="ORF">QBC41DRAFT_234834</name>
</gene>
<dbReference type="InterPro" id="IPR050416">
    <property type="entry name" value="FAD-linked_Oxidoreductase"/>
</dbReference>
<organism evidence="8 9">
    <name type="scientific">Cercophora samala</name>
    <dbReference type="NCBI Taxonomy" id="330535"/>
    <lineage>
        <taxon>Eukaryota</taxon>
        <taxon>Fungi</taxon>
        <taxon>Dikarya</taxon>
        <taxon>Ascomycota</taxon>
        <taxon>Pezizomycotina</taxon>
        <taxon>Sordariomycetes</taxon>
        <taxon>Sordariomycetidae</taxon>
        <taxon>Sordariales</taxon>
        <taxon>Lasiosphaeriaceae</taxon>
        <taxon>Cercophora</taxon>
    </lineage>
</organism>
<keyword evidence="3" id="KW-0285">Flavoprotein</keyword>
<dbReference type="Proteomes" id="UP001174997">
    <property type="component" value="Unassembled WGS sequence"/>
</dbReference>
<evidence type="ECO:0000313" key="8">
    <source>
        <dbReference type="EMBL" id="KAK0662978.1"/>
    </source>
</evidence>
<dbReference type="Pfam" id="PF01565">
    <property type="entry name" value="FAD_binding_4"/>
    <property type="match status" value="1"/>
</dbReference>
<evidence type="ECO:0000256" key="1">
    <source>
        <dbReference type="ARBA" id="ARBA00001974"/>
    </source>
</evidence>
<feature type="chain" id="PRO_5041359488" description="FAD-binding PCMH-type domain-containing protein" evidence="6">
    <location>
        <begin position="19"/>
        <end position="308"/>
    </location>
</feature>
<evidence type="ECO:0000256" key="2">
    <source>
        <dbReference type="ARBA" id="ARBA00005466"/>
    </source>
</evidence>
<accession>A0AA40D758</accession>
<dbReference type="InterPro" id="IPR006094">
    <property type="entry name" value="Oxid_FAD_bind_N"/>
</dbReference>
<comment type="similarity">
    <text evidence="2">Belongs to the oxygen-dependent FAD-linked oxidoreductase family.</text>
</comment>
<evidence type="ECO:0000256" key="3">
    <source>
        <dbReference type="ARBA" id="ARBA00022630"/>
    </source>
</evidence>
<dbReference type="SUPFAM" id="SSF56176">
    <property type="entry name" value="FAD-binding/transporter-associated domain-like"/>
    <property type="match status" value="1"/>
</dbReference>
<evidence type="ECO:0000259" key="7">
    <source>
        <dbReference type="PROSITE" id="PS51387"/>
    </source>
</evidence>
<keyword evidence="9" id="KW-1185">Reference proteome</keyword>
<dbReference type="Gene3D" id="3.30.465.10">
    <property type="match status" value="1"/>
</dbReference>
<sequence>MSLKKILIVFASVISVQATGHSHPLFTWETTPLNPLDLARLVRDTNTSQHEHLFSFPGHETSAKPGQLSPGACKVFPGDNDWPSPEAWDAFDKVLGGALIKTVPAAAVCYANTGLYDAQKCSQVQANFSNPYFHEDDPTSNFFPHFQGRTCLPTANPKSSNCTHGAFPVYAVNATNVQQIQLAINFARNTNIRLVIKNTGHCYLGKSTGAGALSIWTHHLNDIRYFDDLKVDGFPQGGKAFKIAPGATVRQVYEAADRNGVSALGGICESVGYAGGYIAGGGHTPLSGLYSMAADHVVNSKNLVILKY</sequence>
<keyword evidence="4" id="KW-0274">FAD</keyword>
<evidence type="ECO:0000256" key="6">
    <source>
        <dbReference type="SAM" id="SignalP"/>
    </source>
</evidence>
<keyword evidence="5" id="KW-0560">Oxidoreductase</keyword>
<dbReference type="InterPro" id="IPR016169">
    <property type="entry name" value="FAD-bd_PCMH_sub2"/>
</dbReference>
<evidence type="ECO:0000256" key="4">
    <source>
        <dbReference type="ARBA" id="ARBA00022827"/>
    </source>
</evidence>
<dbReference type="AlphaFoldDB" id="A0AA40D758"/>
<dbReference type="PANTHER" id="PTHR42973">
    <property type="entry name" value="BINDING OXIDOREDUCTASE, PUTATIVE (AFU_ORTHOLOGUE AFUA_1G17690)-RELATED"/>
    <property type="match status" value="1"/>
</dbReference>
<dbReference type="InterPro" id="IPR036318">
    <property type="entry name" value="FAD-bd_PCMH-like_sf"/>
</dbReference>
<dbReference type="GO" id="GO:0071949">
    <property type="term" value="F:FAD binding"/>
    <property type="evidence" value="ECO:0007669"/>
    <property type="project" value="InterPro"/>
</dbReference>
<comment type="cofactor">
    <cofactor evidence="1">
        <name>FAD</name>
        <dbReference type="ChEBI" id="CHEBI:57692"/>
    </cofactor>
</comment>
<evidence type="ECO:0000313" key="9">
    <source>
        <dbReference type="Proteomes" id="UP001174997"/>
    </source>
</evidence>
<protein>
    <recommendedName>
        <fullName evidence="7">FAD-binding PCMH-type domain-containing protein</fullName>
    </recommendedName>
</protein>
<evidence type="ECO:0000256" key="5">
    <source>
        <dbReference type="ARBA" id="ARBA00023002"/>
    </source>
</evidence>
<comment type="caution">
    <text evidence="8">The sequence shown here is derived from an EMBL/GenBank/DDBJ whole genome shotgun (WGS) entry which is preliminary data.</text>
</comment>
<proteinExistence type="inferred from homology"/>
<dbReference type="EMBL" id="JAULSY010000135">
    <property type="protein sequence ID" value="KAK0662978.1"/>
    <property type="molecule type" value="Genomic_DNA"/>
</dbReference>
<keyword evidence="6" id="KW-0732">Signal</keyword>
<dbReference type="PANTHER" id="PTHR42973:SF39">
    <property type="entry name" value="FAD-BINDING PCMH-TYPE DOMAIN-CONTAINING PROTEIN"/>
    <property type="match status" value="1"/>
</dbReference>
<dbReference type="GO" id="GO:0016491">
    <property type="term" value="F:oxidoreductase activity"/>
    <property type="evidence" value="ECO:0007669"/>
    <property type="project" value="UniProtKB-KW"/>
</dbReference>
<feature type="domain" description="FAD-binding PCMH-type" evidence="7">
    <location>
        <begin position="164"/>
        <end position="308"/>
    </location>
</feature>
<reference evidence="8" key="1">
    <citation type="submission" date="2023-06" db="EMBL/GenBank/DDBJ databases">
        <title>Genome-scale phylogeny and comparative genomics of the fungal order Sordariales.</title>
        <authorList>
            <consortium name="Lawrence Berkeley National Laboratory"/>
            <person name="Hensen N."/>
            <person name="Bonometti L."/>
            <person name="Westerberg I."/>
            <person name="Brannstrom I.O."/>
            <person name="Guillou S."/>
            <person name="Cros-Aarteil S."/>
            <person name="Calhoun S."/>
            <person name="Haridas S."/>
            <person name="Kuo A."/>
            <person name="Mondo S."/>
            <person name="Pangilinan J."/>
            <person name="Riley R."/>
            <person name="Labutti K."/>
            <person name="Andreopoulos B."/>
            <person name="Lipzen A."/>
            <person name="Chen C."/>
            <person name="Yanf M."/>
            <person name="Daum C."/>
            <person name="Ng V."/>
            <person name="Clum A."/>
            <person name="Steindorff A."/>
            <person name="Ohm R."/>
            <person name="Martin F."/>
            <person name="Silar P."/>
            <person name="Natvig D."/>
            <person name="Lalanne C."/>
            <person name="Gautier V."/>
            <person name="Ament-Velasquez S.L."/>
            <person name="Kruys A."/>
            <person name="Hutchinson M.I."/>
            <person name="Powell A.J."/>
            <person name="Barry K."/>
            <person name="Miller A.N."/>
            <person name="Grigoriev I.V."/>
            <person name="Debuchy R."/>
            <person name="Gladieux P."/>
            <person name="Thoren M.H."/>
            <person name="Johannesson H."/>
        </authorList>
    </citation>
    <scope>NUCLEOTIDE SEQUENCE</scope>
    <source>
        <strain evidence="8">CBS 307.81</strain>
    </source>
</reference>
<dbReference type="PROSITE" id="PS51387">
    <property type="entry name" value="FAD_PCMH"/>
    <property type="match status" value="1"/>
</dbReference>
<dbReference type="InterPro" id="IPR016166">
    <property type="entry name" value="FAD-bd_PCMH"/>
</dbReference>